<dbReference type="PROSITE" id="PS00211">
    <property type="entry name" value="ABC_TRANSPORTER_1"/>
    <property type="match status" value="1"/>
</dbReference>
<keyword evidence="1" id="KW-0813">Transport</keyword>
<name>A0ABT3PML8_9BACT</name>
<dbReference type="InterPro" id="IPR015856">
    <property type="entry name" value="ABC_transpr_CbiO/EcfA_su"/>
</dbReference>
<evidence type="ECO:0000256" key="2">
    <source>
        <dbReference type="ARBA" id="ARBA00022741"/>
    </source>
</evidence>
<protein>
    <submittedName>
        <fullName evidence="5">ABC transporter ATP-binding protein</fullName>
    </submittedName>
</protein>
<dbReference type="RefSeq" id="WP_265765713.1">
    <property type="nucleotide sequence ID" value="NZ_JAGGJA010000005.1"/>
</dbReference>
<sequence length="504" mass="56255">MSGNSPHTDASSCAAQITHLKLQFPKSEAPLFNGFSLDIKRGEKVLLLGPSGSGKSTLLKVLTRLVPDAIQVPVKWEQRRLFHSWGYVFQDPDAQFCMPYVDEEIAFVLENLGTPQEVMPARIHKYLQMVGLNLETIHQPIATLSQGQKQRLALASALALKPDTLVLDEPTALLDPAGTEAIWQQVRRLSANKTLLVVEHKIEKIIDYMDRVVVLDDQANLILDTTPAKIQRENQSLLDQYGIWHAESWDKYDEQTKQLSLTKGNKKKSPPVLQIDPLKGYRDEEVCIRLPALEVHAGEWIAVTGPNGAGKSTLLMALMQLVRTEGVCYLDGKPIKNTEQLASEVGFLFQNPELQFVGQSVREDIAFTLERHHPDWQKEKINQRVQAVMEPFGLAELADQNPYTLSTGQKRRLSVASSVVQDRSLLLLDEPTFGQDAGNTFAILERLEACRRKGTALLMVTHNPQVVQRFATRVWQVKGGELKADIPGARASKASSREEVSHAV</sequence>
<dbReference type="InterPro" id="IPR003593">
    <property type="entry name" value="AAA+_ATPase"/>
</dbReference>
<proteinExistence type="predicted"/>
<dbReference type="EMBL" id="JAGGJA010000005">
    <property type="protein sequence ID" value="MCW9706958.1"/>
    <property type="molecule type" value="Genomic_DNA"/>
</dbReference>
<dbReference type="CDD" id="cd03225">
    <property type="entry name" value="ABC_cobalt_CbiO_domain1"/>
    <property type="match status" value="2"/>
</dbReference>
<feature type="domain" description="ABC transporter" evidence="4">
    <location>
        <begin position="15"/>
        <end position="242"/>
    </location>
</feature>
<dbReference type="InterPro" id="IPR050095">
    <property type="entry name" value="ECF_ABC_transporter_ATP-bd"/>
</dbReference>
<dbReference type="InterPro" id="IPR027417">
    <property type="entry name" value="P-loop_NTPase"/>
</dbReference>
<feature type="domain" description="ABC transporter" evidence="4">
    <location>
        <begin position="273"/>
        <end position="504"/>
    </location>
</feature>
<comment type="caution">
    <text evidence="5">The sequence shown here is derived from an EMBL/GenBank/DDBJ whole genome shotgun (WGS) entry which is preliminary data.</text>
</comment>
<keyword evidence="6" id="KW-1185">Reference proteome</keyword>
<keyword evidence="2" id="KW-0547">Nucleotide-binding</keyword>
<dbReference type="InterPro" id="IPR003439">
    <property type="entry name" value="ABC_transporter-like_ATP-bd"/>
</dbReference>
<evidence type="ECO:0000313" key="6">
    <source>
        <dbReference type="Proteomes" id="UP001207918"/>
    </source>
</evidence>
<evidence type="ECO:0000259" key="4">
    <source>
        <dbReference type="PROSITE" id="PS50893"/>
    </source>
</evidence>
<evidence type="ECO:0000313" key="5">
    <source>
        <dbReference type="EMBL" id="MCW9706958.1"/>
    </source>
</evidence>
<dbReference type="Gene3D" id="3.40.50.300">
    <property type="entry name" value="P-loop containing nucleotide triphosphate hydrolases"/>
    <property type="match status" value="2"/>
</dbReference>
<dbReference type="Pfam" id="PF00005">
    <property type="entry name" value="ABC_tran"/>
    <property type="match status" value="2"/>
</dbReference>
<dbReference type="PANTHER" id="PTHR43553">
    <property type="entry name" value="HEAVY METAL TRANSPORTER"/>
    <property type="match status" value="1"/>
</dbReference>
<dbReference type="GO" id="GO:0005524">
    <property type="term" value="F:ATP binding"/>
    <property type="evidence" value="ECO:0007669"/>
    <property type="project" value="UniProtKB-KW"/>
</dbReference>
<dbReference type="InterPro" id="IPR017871">
    <property type="entry name" value="ABC_transporter-like_CS"/>
</dbReference>
<dbReference type="Proteomes" id="UP001207918">
    <property type="component" value="Unassembled WGS sequence"/>
</dbReference>
<gene>
    <name evidence="5" type="ORF">J6I44_08825</name>
</gene>
<dbReference type="PROSITE" id="PS50893">
    <property type="entry name" value="ABC_TRANSPORTER_2"/>
    <property type="match status" value="2"/>
</dbReference>
<accession>A0ABT3PML8</accession>
<evidence type="ECO:0000256" key="1">
    <source>
        <dbReference type="ARBA" id="ARBA00022448"/>
    </source>
</evidence>
<evidence type="ECO:0000256" key="3">
    <source>
        <dbReference type="ARBA" id="ARBA00022840"/>
    </source>
</evidence>
<dbReference type="SMART" id="SM00382">
    <property type="entry name" value="AAA"/>
    <property type="match status" value="2"/>
</dbReference>
<reference evidence="5 6" key="1">
    <citation type="submission" date="2021-03" db="EMBL/GenBank/DDBJ databases">
        <title>Aliifodinibius sp. nov., a new bacterium isolated from saline soil.</title>
        <authorList>
            <person name="Galisteo C."/>
            <person name="De La Haba R."/>
            <person name="Sanchez-Porro C."/>
            <person name="Ventosa A."/>
        </authorList>
    </citation>
    <scope>NUCLEOTIDE SEQUENCE [LARGE SCALE GENOMIC DNA]</scope>
    <source>
        <strain evidence="5 6">1BSP15-2V2</strain>
    </source>
</reference>
<organism evidence="5 6">
    <name type="scientific">Fodinibius salsisoli</name>
    <dbReference type="NCBI Taxonomy" id="2820877"/>
    <lineage>
        <taxon>Bacteria</taxon>
        <taxon>Pseudomonadati</taxon>
        <taxon>Balneolota</taxon>
        <taxon>Balneolia</taxon>
        <taxon>Balneolales</taxon>
        <taxon>Balneolaceae</taxon>
        <taxon>Fodinibius</taxon>
    </lineage>
</organism>
<dbReference type="SUPFAM" id="SSF52540">
    <property type="entry name" value="P-loop containing nucleoside triphosphate hydrolases"/>
    <property type="match status" value="2"/>
</dbReference>
<keyword evidence="3 5" id="KW-0067">ATP-binding</keyword>